<feature type="transmembrane region" description="Helical" evidence="11">
    <location>
        <begin position="42"/>
        <end position="67"/>
    </location>
</feature>
<evidence type="ECO:0000313" key="12">
    <source>
        <dbReference type="EnsemblProtists" id="PYU1_T011781"/>
    </source>
</evidence>
<keyword evidence="5 11" id="KW-0812">Transmembrane</keyword>
<keyword evidence="8 11" id="KW-1133">Transmembrane helix</keyword>
<dbReference type="STRING" id="431595.K3X3I2"/>
<dbReference type="InParanoid" id="K3X3I2"/>
<dbReference type="EnsemblProtists" id="PYU1_T011781">
    <property type="protein sequence ID" value="PYU1_T011781"/>
    <property type="gene ID" value="PYU1_G011755"/>
</dbReference>
<dbReference type="HOGENOM" id="CLU_166366_0_0_1"/>
<dbReference type="InterPro" id="IPR036656">
    <property type="entry name" value="QCR9_sf"/>
</dbReference>
<keyword evidence="6" id="KW-0999">Mitochondrion inner membrane</keyword>
<dbReference type="Gene3D" id="1.20.5.260">
    <property type="entry name" value="Cytochrome b-c1 complex subunit 9"/>
    <property type="match status" value="1"/>
</dbReference>
<evidence type="ECO:0000256" key="1">
    <source>
        <dbReference type="ARBA" id="ARBA00004434"/>
    </source>
</evidence>
<dbReference type="EMBL" id="GL376637">
    <property type="status" value="NOT_ANNOTATED_CDS"/>
    <property type="molecule type" value="Genomic_DNA"/>
</dbReference>
<evidence type="ECO:0000256" key="10">
    <source>
        <dbReference type="ARBA" id="ARBA00023136"/>
    </source>
</evidence>
<organism evidence="12 13">
    <name type="scientific">Globisporangium ultimum (strain ATCC 200006 / CBS 805.95 / DAOM BR144)</name>
    <name type="common">Pythium ultimum</name>
    <dbReference type="NCBI Taxonomy" id="431595"/>
    <lineage>
        <taxon>Eukaryota</taxon>
        <taxon>Sar</taxon>
        <taxon>Stramenopiles</taxon>
        <taxon>Oomycota</taxon>
        <taxon>Peronosporomycetes</taxon>
        <taxon>Pythiales</taxon>
        <taxon>Pythiaceae</taxon>
        <taxon>Globisporangium</taxon>
    </lineage>
</organism>
<keyword evidence="9" id="KW-0496">Mitochondrion</keyword>
<evidence type="ECO:0000313" key="13">
    <source>
        <dbReference type="Proteomes" id="UP000019132"/>
    </source>
</evidence>
<comment type="subcellular location">
    <subcellularLocation>
        <location evidence="1">Mitochondrion inner membrane</location>
        <topology evidence="1">Single-pass membrane protein</topology>
    </subcellularLocation>
</comment>
<dbReference type="VEuPathDB" id="FungiDB:PYU1_G011755"/>
<evidence type="ECO:0000256" key="4">
    <source>
        <dbReference type="ARBA" id="ARBA00022660"/>
    </source>
</evidence>
<dbReference type="PANTHER" id="PTHR12980:SF0">
    <property type="entry name" value="CYTOCHROME B-C1 COMPLEX SUBUNIT 9"/>
    <property type="match status" value="1"/>
</dbReference>
<dbReference type="GO" id="GO:0005743">
    <property type="term" value="C:mitochondrial inner membrane"/>
    <property type="evidence" value="ECO:0007669"/>
    <property type="project" value="UniProtKB-SubCell"/>
</dbReference>
<evidence type="ECO:0000256" key="11">
    <source>
        <dbReference type="SAM" id="Phobius"/>
    </source>
</evidence>
<dbReference type="InterPro" id="IPR008027">
    <property type="entry name" value="QCR9"/>
</dbReference>
<evidence type="ECO:0000256" key="5">
    <source>
        <dbReference type="ARBA" id="ARBA00022692"/>
    </source>
</evidence>
<name>K3X3I2_GLOUD</name>
<evidence type="ECO:0000256" key="7">
    <source>
        <dbReference type="ARBA" id="ARBA00022982"/>
    </source>
</evidence>
<keyword evidence="4" id="KW-0679">Respiratory chain</keyword>
<evidence type="ECO:0000256" key="8">
    <source>
        <dbReference type="ARBA" id="ARBA00022989"/>
    </source>
</evidence>
<evidence type="ECO:0008006" key="14">
    <source>
        <dbReference type="Google" id="ProtNLM"/>
    </source>
</evidence>
<evidence type="ECO:0000256" key="2">
    <source>
        <dbReference type="ARBA" id="ARBA00007856"/>
    </source>
</evidence>
<dbReference type="OMA" id="HIDWSQF"/>
<evidence type="ECO:0000256" key="6">
    <source>
        <dbReference type="ARBA" id="ARBA00022792"/>
    </source>
</evidence>
<dbReference type="Proteomes" id="UP000019132">
    <property type="component" value="Unassembled WGS sequence"/>
</dbReference>
<dbReference type="AlphaFoldDB" id="K3X3I2"/>
<dbReference type="SUPFAM" id="SSF81514">
    <property type="entry name" value="Subunit X (non-heme 7 kDa protein) of cytochrome bc1 complex (Ubiquinol-cytochrome c reductase)"/>
    <property type="match status" value="1"/>
</dbReference>
<keyword evidence="7" id="KW-0249">Electron transport</keyword>
<reference evidence="13" key="1">
    <citation type="journal article" date="2010" name="Genome Biol.">
        <title>Genome sequence of the necrotrophic plant pathogen Pythium ultimum reveals original pathogenicity mechanisms and effector repertoire.</title>
        <authorList>
            <person name="Levesque C.A."/>
            <person name="Brouwer H."/>
            <person name="Cano L."/>
            <person name="Hamilton J.P."/>
            <person name="Holt C."/>
            <person name="Huitema E."/>
            <person name="Raffaele S."/>
            <person name="Robideau G.P."/>
            <person name="Thines M."/>
            <person name="Win J."/>
            <person name="Zerillo M.M."/>
            <person name="Beakes G.W."/>
            <person name="Boore J.L."/>
            <person name="Busam D."/>
            <person name="Dumas B."/>
            <person name="Ferriera S."/>
            <person name="Fuerstenberg S.I."/>
            <person name="Gachon C.M."/>
            <person name="Gaulin E."/>
            <person name="Govers F."/>
            <person name="Grenville-Briggs L."/>
            <person name="Horner N."/>
            <person name="Hostetler J."/>
            <person name="Jiang R.H."/>
            <person name="Johnson J."/>
            <person name="Krajaejun T."/>
            <person name="Lin H."/>
            <person name="Meijer H.J."/>
            <person name="Moore B."/>
            <person name="Morris P."/>
            <person name="Phuntmart V."/>
            <person name="Puiu D."/>
            <person name="Shetty J."/>
            <person name="Stajich J.E."/>
            <person name="Tripathy S."/>
            <person name="Wawra S."/>
            <person name="van West P."/>
            <person name="Whitty B.R."/>
            <person name="Coutinho P.M."/>
            <person name="Henrissat B."/>
            <person name="Martin F."/>
            <person name="Thomas P.D."/>
            <person name="Tyler B.M."/>
            <person name="De Vries R.P."/>
            <person name="Kamoun S."/>
            <person name="Yandell M."/>
            <person name="Tisserat N."/>
            <person name="Buell C.R."/>
        </authorList>
    </citation>
    <scope>NUCLEOTIDE SEQUENCE</scope>
    <source>
        <strain evidence="13">DAOM:BR144</strain>
    </source>
</reference>
<dbReference type="GO" id="GO:0045275">
    <property type="term" value="C:respiratory chain complex III"/>
    <property type="evidence" value="ECO:0007669"/>
    <property type="project" value="InterPro"/>
</dbReference>
<dbReference type="GO" id="GO:0006122">
    <property type="term" value="P:mitochondrial electron transport, ubiquinol to cytochrome c"/>
    <property type="evidence" value="ECO:0007669"/>
    <property type="project" value="InterPro"/>
</dbReference>
<dbReference type="PANTHER" id="PTHR12980">
    <property type="entry name" value="UBIQUINOL-CYTOCHROME C REDUCTASE COMPLEX, SUBUNIT X"/>
    <property type="match status" value="1"/>
</dbReference>
<sequence>MLARTIRQAAVKGARMASTKRSSVNGPGAFETMYQVFMKNNVTYVGTILVAAVVVEGVYGSVTSAIWESANRGRLYHHIDWSQFKSDDDEEEEEDEDDE</sequence>
<protein>
    <recommendedName>
        <fullName evidence="14">Cytochrome b-c1 complex subunit 9</fullName>
    </recommendedName>
</protein>
<reference evidence="12" key="3">
    <citation type="submission" date="2015-02" db="UniProtKB">
        <authorList>
            <consortium name="EnsemblProtists"/>
        </authorList>
    </citation>
    <scope>IDENTIFICATION</scope>
    <source>
        <strain evidence="12">DAOM BR144</strain>
    </source>
</reference>
<dbReference type="eggNOG" id="ENOG502SA68">
    <property type="taxonomic scope" value="Eukaryota"/>
</dbReference>
<proteinExistence type="inferred from homology"/>
<evidence type="ECO:0000256" key="3">
    <source>
        <dbReference type="ARBA" id="ARBA00022448"/>
    </source>
</evidence>
<keyword evidence="10 11" id="KW-0472">Membrane</keyword>
<keyword evidence="13" id="KW-1185">Reference proteome</keyword>
<dbReference type="Pfam" id="PF05365">
    <property type="entry name" value="UCR_UQCRX_QCR9"/>
    <property type="match status" value="1"/>
</dbReference>
<evidence type="ECO:0000256" key="9">
    <source>
        <dbReference type="ARBA" id="ARBA00023128"/>
    </source>
</evidence>
<comment type="similarity">
    <text evidence="2">Belongs to the UQCR10/QCR9 family.</text>
</comment>
<keyword evidence="3" id="KW-0813">Transport</keyword>
<accession>K3X3I2</accession>
<reference evidence="13" key="2">
    <citation type="submission" date="2010-04" db="EMBL/GenBank/DDBJ databases">
        <authorList>
            <person name="Buell R."/>
            <person name="Hamilton J."/>
            <person name="Hostetler J."/>
        </authorList>
    </citation>
    <scope>NUCLEOTIDE SEQUENCE [LARGE SCALE GENOMIC DNA]</scope>
    <source>
        <strain evidence="13">DAOM:BR144</strain>
    </source>
</reference>